<name>W1P6I4_AMBTC</name>
<dbReference type="HOGENOM" id="CLU_2500901_0_0_1"/>
<reference evidence="3" key="1">
    <citation type="journal article" date="2013" name="Science">
        <title>The Amborella genome and the evolution of flowering plants.</title>
        <authorList>
            <consortium name="Amborella Genome Project"/>
        </authorList>
    </citation>
    <scope>NUCLEOTIDE SEQUENCE [LARGE SCALE GENOMIC DNA]</scope>
</reference>
<keyword evidence="1" id="KW-0812">Transmembrane</keyword>
<dbReference type="Proteomes" id="UP000017836">
    <property type="component" value="Unassembled WGS sequence"/>
</dbReference>
<dbReference type="Gramene" id="ERN03181">
    <property type="protein sequence ID" value="ERN03181"/>
    <property type="gene ID" value="AMTR_s00003p00136040"/>
</dbReference>
<dbReference type="AlphaFoldDB" id="W1P6I4"/>
<evidence type="ECO:0000313" key="2">
    <source>
        <dbReference type="EMBL" id="ERN03181.1"/>
    </source>
</evidence>
<sequence>MVVNCGATARLEPINHSLQIVIIVYAQIMAWLARASFHLFQYDRLSEFSSGQILGTGPCRATWPSSSNSVRVLASLQKEVKDTLKN</sequence>
<dbReference type="EMBL" id="KI394358">
    <property type="protein sequence ID" value="ERN03181.1"/>
    <property type="molecule type" value="Genomic_DNA"/>
</dbReference>
<protein>
    <submittedName>
        <fullName evidence="2">Uncharacterized protein</fullName>
    </submittedName>
</protein>
<keyword evidence="1" id="KW-0472">Membrane</keyword>
<keyword evidence="3" id="KW-1185">Reference proteome</keyword>
<feature type="transmembrane region" description="Helical" evidence="1">
    <location>
        <begin position="20"/>
        <end position="40"/>
    </location>
</feature>
<evidence type="ECO:0000256" key="1">
    <source>
        <dbReference type="SAM" id="Phobius"/>
    </source>
</evidence>
<gene>
    <name evidence="2" type="ORF">AMTR_s00003p00136040</name>
</gene>
<proteinExistence type="predicted"/>
<keyword evidence="1" id="KW-1133">Transmembrane helix</keyword>
<accession>W1P6I4</accession>
<organism evidence="2 3">
    <name type="scientific">Amborella trichopoda</name>
    <dbReference type="NCBI Taxonomy" id="13333"/>
    <lineage>
        <taxon>Eukaryota</taxon>
        <taxon>Viridiplantae</taxon>
        <taxon>Streptophyta</taxon>
        <taxon>Embryophyta</taxon>
        <taxon>Tracheophyta</taxon>
        <taxon>Spermatophyta</taxon>
        <taxon>Magnoliopsida</taxon>
        <taxon>Amborellales</taxon>
        <taxon>Amborellaceae</taxon>
        <taxon>Amborella</taxon>
    </lineage>
</organism>
<evidence type="ECO:0000313" key="3">
    <source>
        <dbReference type="Proteomes" id="UP000017836"/>
    </source>
</evidence>